<keyword evidence="3" id="KW-1185">Reference proteome</keyword>
<proteinExistence type="predicted"/>
<dbReference type="eggNOG" id="ENOG502S3NK">
    <property type="taxonomic scope" value="Eukaryota"/>
</dbReference>
<name>K8EV32_9CHLO</name>
<dbReference type="PROSITE" id="PS50280">
    <property type="entry name" value="SET"/>
    <property type="match status" value="1"/>
</dbReference>
<reference evidence="2 3" key="1">
    <citation type="submission" date="2011-10" db="EMBL/GenBank/DDBJ databases">
        <authorList>
            <person name="Genoscope - CEA"/>
        </authorList>
    </citation>
    <scope>NUCLEOTIDE SEQUENCE [LARGE SCALE GENOMIC DNA]</scope>
    <source>
        <strain evidence="2 3">RCC 1105</strain>
    </source>
</reference>
<evidence type="ECO:0000259" key="1">
    <source>
        <dbReference type="PROSITE" id="PS50280"/>
    </source>
</evidence>
<dbReference type="Pfam" id="PF00856">
    <property type="entry name" value="SET"/>
    <property type="match status" value="1"/>
</dbReference>
<gene>
    <name evidence="2" type="ORF">Bathy04g01250</name>
</gene>
<feature type="domain" description="SET" evidence="1">
    <location>
        <begin position="52"/>
        <end position="174"/>
    </location>
</feature>
<dbReference type="STRING" id="41875.K8EV32"/>
<dbReference type="GeneID" id="19016150"/>
<evidence type="ECO:0000313" key="2">
    <source>
        <dbReference type="EMBL" id="CCO16325.1"/>
    </source>
</evidence>
<dbReference type="OrthoDB" id="10265748at2759"/>
<dbReference type="KEGG" id="bpg:Bathy04g01250"/>
<dbReference type="InterPro" id="IPR001214">
    <property type="entry name" value="SET_dom"/>
</dbReference>
<dbReference type="SUPFAM" id="SSF82199">
    <property type="entry name" value="SET domain"/>
    <property type="match status" value="1"/>
</dbReference>
<dbReference type="InterPro" id="IPR046341">
    <property type="entry name" value="SET_dom_sf"/>
</dbReference>
<organism evidence="2 3">
    <name type="scientific">Bathycoccus prasinos</name>
    <dbReference type="NCBI Taxonomy" id="41875"/>
    <lineage>
        <taxon>Eukaryota</taxon>
        <taxon>Viridiplantae</taxon>
        <taxon>Chlorophyta</taxon>
        <taxon>Mamiellophyceae</taxon>
        <taxon>Mamiellales</taxon>
        <taxon>Bathycoccaceae</taxon>
        <taxon>Bathycoccus</taxon>
    </lineage>
</organism>
<protein>
    <recommendedName>
        <fullName evidence="1">SET domain-containing protein</fullName>
    </recommendedName>
</protein>
<accession>K8EV32</accession>
<dbReference type="Gene3D" id="2.170.270.10">
    <property type="entry name" value="SET domain"/>
    <property type="match status" value="1"/>
</dbReference>
<dbReference type="EMBL" id="FO082275">
    <property type="protein sequence ID" value="CCO16325.1"/>
    <property type="molecule type" value="Genomic_DNA"/>
</dbReference>
<dbReference type="RefSeq" id="XP_007513800.1">
    <property type="nucleotide sequence ID" value="XM_007513738.1"/>
</dbReference>
<dbReference type="AlphaFoldDB" id="K8EV32"/>
<dbReference type="Proteomes" id="UP000198341">
    <property type="component" value="Chromosome 4"/>
</dbReference>
<evidence type="ECO:0000313" key="3">
    <source>
        <dbReference type="Proteomes" id="UP000198341"/>
    </source>
</evidence>
<sequence>MSSSPPLPSYRRIETLEFSKYIPSSILDDICPSRLKSTSTFHAVKHTREATKKNCLGKPILDLNHPAYPAYGLFASRKLSSLERVIDYHGFVTLNGEEDKESDYTYSFAKRRLVIDANAVGTEARFCNDFRGIRERPNAEFFEYRDRVGDLKCGIRVKKGEMIGKGDEICVNYGKGFWLHRFGREALEKASLSTRGPRRGGEG</sequence>